<name>A0A420J312_9PEZI</name>
<proteinExistence type="predicted"/>
<protein>
    <submittedName>
        <fullName evidence="1">Uncharacterized protein</fullName>
    </submittedName>
</protein>
<dbReference type="Proteomes" id="UP000283383">
    <property type="component" value="Unassembled WGS sequence"/>
</dbReference>
<sequence>MDTTSPGESAHAGLKGWLRNVKANIVTFLQKMGPFYDNHSHRYDAELTQLKNSAPTQFTRGADHFFTKEKKERELVDNQRAGEKGENYGATACTGVYSRTMGLPCSQKLDRYLSTGTEHLTVTKEDFDPWRIIPNPSRVVIEAEQRIQEP</sequence>
<organism evidence="1 2">
    <name type="scientific">Golovinomyces cichoracearum</name>
    <dbReference type="NCBI Taxonomy" id="62708"/>
    <lineage>
        <taxon>Eukaryota</taxon>
        <taxon>Fungi</taxon>
        <taxon>Dikarya</taxon>
        <taxon>Ascomycota</taxon>
        <taxon>Pezizomycotina</taxon>
        <taxon>Leotiomycetes</taxon>
        <taxon>Erysiphales</taxon>
        <taxon>Erysiphaceae</taxon>
        <taxon>Golovinomyces</taxon>
    </lineage>
</organism>
<reference evidence="1 2" key="1">
    <citation type="journal article" date="2018" name="BMC Genomics">
        <title>Comparative genome analyses reveal sequence features reflecting distinct modes of host-adaptation between dicot and monocot powdery mildew.</title>
        <authorList>
            <person name="Wu Y."/>
            <person name="Ma X."/>
            <person name="Pan Z."/>
            <person name="Kale S.D."/>
            <person name="Song Y."/>
            <person name="King H."/>
            <person name="Zhang Q."/>
            <person name="Presley C."/>
            <person name="Deng X."/>
            <person name="Wei C.I."/>
            <person name="Xiao S."/>
        </authorList>
    </citation>
    <scope>NUCLEOTIDE SEQUENCE [LARGE SCALE GENOMIC DNA]</scope>
    <source>
        <strain evidence="1">UMSG3</strain>
    </source>
</reference>
<keyword evidence="2" id="KW-1185">Reference proteome</keyword>
<gene>
    <name evidence="1" type="ORF">GcM3_038036</name>
</gene>
<dbReference type="EMBL" id="MCBQ01003818">
    <property type="protein sequence ID" value="RKF81190.1"/>
    <property type="molecule type" value="Genomic_DNA"/>
</dbReference>
<evidence type="ECO:0000313" key="1">
    <source>
        <dbReference type="EMBL" id="RKF81190.1"/>
    </source>
</evidence>
<accession>A0A420J312</accession>
<comment type="caution">
    <text evidence="1">The sequence shown here is derived from an EMBL/GenBank/DDBJ whole genome shotgun (WGS) entry which is preliminary data.</text>
</comment>
<dbReference type="AlphaFoldDB" id="A0A420J312"/>
<evidence type="ECO:0000313" key="2">
    <source>
        <dbReference type="Proteomes" id="UP000283383"/>
    </source>
</evidence>
<feature type="non-terminal residue" evidence="1">
    <location>
        <position position="150"/>
    </location>
</feature>
<dbReference type="STRING" id="62708.A0A420J312"/>